<keyword evidence="3" id="KW-1185">Reference proteome</keyword>
<name>A0ABP0QXR9_9DINO</name>
<evidence type="ECO:0000256" key="1">
    <source>
        <dbReference type="SAM" id="MobiDB-lite"/>
    </source>
</evidence>
<feature type="region of interest" description="Disordered" evidence="1">
    <location>
        <begin position="851"/>
        <end position="873"/>
    </location>
</feature>
<organism evidence="2 3">
    <name type="scientific">Durusdinium trenchii</name>
    <dbReference type="NCBI Taxonomy" id="1381693"/>
    <lineage>
        <taxon>Eukaryota</taxon>
        <taxon>Sar</taxon>
        <taxon>Alveolata</taxon>
        <taxon>Dinophyceae</taxon>
        <taxon>Suessiales</taxon>
        <taxon>Symbiodiniaceae</taxon>
        <taxon>Durusdinium</taxon>
    </lineage>
</organism>
<dbReference type="Proteomes" id="UP001642464">
    <property type="component" value="Unassembled WGS sequence"/>
</dbReference>
<sequence length="873" mass="97099">MAYFRQQPGNGLCVEDPSTPPRPVNPSSSLKMTPPDNTELLAWRGSTPSEEAGHDPSSGETYAEDPPQKNLTFATYVNNTNVEHSCYHHSVKGKKRRGLLIDPGAAAGLVGSETLRDLIESCYPEDGKNMVTWSESTATITGISGCPDKALGRVHLRLPFKGLKAVYEADVIGNEGSLCPALGGNPALCAMKASLHSSWFENQDGLLVTWDTQSQNTPVMYAFRVLLTDSGHYLLPLDEDTSLKSQDLQICHFIKELSEVSHRQWPDHAYTFWQSATRTAIPEQKRSCLERTYHSIPFEVEPKDPRATAQQTSCSTTPEAEIKNHDSLTSCSTTVEEKIKDQGIDTSCSASPEAEIHDHSVNTSCSTSPEAEIHDHSMNTSCSTIPEETFNDHGKDTSCSTTTDVFLADALIDLPLYTGDLLPNCLTPEEQKKLTKDYKAMPEEFYTHTNRRMVTPSSFPKWFSEAKKKKTKWHVWEWCSGSSRLSLTCCLAGLIVGFPVDFRYGWDIGNPEHQKMLGMALSTFEPEILMASPRCKFWSISASRRDRHLLLQDREAERPALTYMQQTMSYQVSSGRAYVLEQPWTSAMWSESVMAKAPLLASAVWTQFFPVEKAEAVLGSVVILPVFTMDAFGRIGVAVHQRHGQILVVPSVQQLESFLDAQTLGEKGSVPLNFLHILVGRDAFTSVTERSDRVTGGISAVEDRTLFYNTDGELKKAPPFGTFGQVLRALKECQEMFARKAELLKTARAPNGHDRAGVGEICVVRGPERMGANGREDYSIQSNDAKECQEQDHCWERLDNKKGTPADELLPFRVMTLAKNAYVIQEREWGWGEGCAICRSQLQALPQPPRYPRFGKFALDPDTEEPVTSADDE</sequence>
<feature type="region of interest" description="Disordered" evidence="1">
    <location>
        <begin position="303"/>
        <end position="328"/>
    </location>
</feature>
<feature type="region of interest" description="Disordered" evidence="1">
    <location>
        <begin position="342"/>
        <end position="373"/>
    </location>
</feature>
<evidence type="ECO:0000313" key="3">
    <source>
        <dbReference type="Proteomes" id="UP001642464"/>
    </source>
</evidence>
<accession>A0ABP0QXR9</accession>
<evidence type="ECO:0000313" key="2">
    <source>
        <dbReference type="EMBL" id="CAK9092645.1"/>
    </source>
</evidence>
<feature type="compositionally biased region" description="Acidic residues" evidence="1">
    <location>
        <begin position="861"/>
        <end position="873"/>
    </location>
</feature>
<comment type="caution">
    <text evidence="2">The sequence shown here is derived from an EMBL/GenBank/DDBJ whole genome shotgun (WGS) entry which is preliminary data.</text>
</comment>
<reference evidence="2 3" key="1">
    <citation type="submission" date="2024-02" db="EMBL/GenBank/DDBJ databases">
        <authorList>
            <person name="Chen Y."/>
            <person name="Shah S."/>
            <person name="Dougan E. K."/>
            <person name="Thang M."/>
            <person name="Chan C."/>
        </authorList>
    </citation>
    <scope>NUCLEOTIDE SEQUENCE [LARGE SCALE GENOMIC DNA]</scope>
</reference>
<feature type="compositionally biased region" description="Polar residues" evidence="1">
    <location>
        <begin position="308"/>
        <end position="318"/>
    </location>
</feature>
<proteinExistence type="predicted"/>
<gene>
    <name evidence="2" type="ORF">SCF082_LOCUS43598</name>
</gene>
<feature type="region of interest" description="Disordered" evidence="1">
    <location>
        <begin position="1"/>
        <end position="67"/>
    </location>
</feature>
<protein>
    <submittedName>
        <fullName evidence="2">1-alkyl-2-acetylglycerophosphocholine esterase</fullName>
    </submittedName>
</protein>
<dbReference type="EMBL" id="CAXAMM010040351">
    <property type="protein sequence ID" value="CAK9092645.1"/>
    <property type="molecule type" value="Genomic_DNA"/>
</dbReference>